<proteinExistence type="predicted"/>
<protein>
    <submittedName>
        <fullName evidence="2">Uncharacterized protein</fullName>
    </submittedName>
</protein>
<evidence type="ECO:0000313" key="3">
    <source>
        <dbReference type="Proteomes" id="UP001432060"/>
    </source>
</evidence>
<keyword evidence="3" id="KW-1185">Reference proteome</keyword>
<sequence length="81" mass="7409">MSPGAGGGTAPLVVGAAARWIGAGVPLLVLRVPGPGAVCRPGSGAVSAGRAARGAPSGERRAGVELRGAGGVAAGLAGEVA</sequence>
<feature type="compositionally biased region" description="Low complexity" evidence="1">
    <location>
        <begin position="43"/>
        <end position="57"/>
    </location>
</feature>
<accession>A0ABZ1XE81</accession>
<dbReference type="RefSeq" id="WP_329395417.1">
    <property type="nucleotide sequence ID" value="NZ_CP109019.1"/>
</dbReference>
<evidence type="ECO:0000313" key="2">
    <source>
        <dbReference type="EMBL" id="WUT81237.1"/>
    </source>
</evidence>
<name>A0ABZ1XE81_9ACTN</name>
<reference evidence="2" key="1">
    <citation type="submission" date="2022-10" db="EMBL/GenBank/DDBJ databases">
        <title>The complete genomes of actinobacterial strains from the NBC collection.</title>
        <authorList>
            <person name="Joergensen T.S."/>
            <person name="Alvarez Arevalo M."/>
            <person name="Sterndorff E.B."/>
            <person name="Faurdal D."/>
            <person name="Vuksanovic O."/>
            <person name="Mourched A.-S."/>
            <person name="Charusanti P."/>
            <person name="Shaw S."/>
            <person name="Blin K."/>
            <person name="Weber T."/>
        </authorList>
    </citation>
    <scope>NUCLEOTIDE SEQUENCE</scope>
    <source>
        <strain evidence="2">NBC_00668</strain>
    </source>
</reference>
<dbReference type="EMBL" id="CP109019">
    <property type="protein sequence ID" value="WUT81237.1"/>
    <property type="molecule type" value="Genomic_DNA"/>
</dbReference>
<feature type="region of interest" description="Disordered" evidence="1">
    <location>
        <begin position="43"/>
        <end position="62"/>
    </location>
</feature>
<organism evidence="2 3">
    <name type="scientific">Streptomyces melanogenes</name>
    <dbReference type="NCBI Taxonomy" id="67326"/>
    <lineage>
        <taxon>Bacteria</taxon>
        <taxon>Bacillati</taxon>
        <taxon>Actinomycetota</taxon>
        <taxon>Actinomycetes</taxon>
        <taxon>Kitasatosporales</taxon>
        <taxon>Streptomycetaceae</taxon>
        <taxon>Streptomyces</taxon>
    </lineage>
</organism>
<dbReference type="Proteomes" id="UP001432060">
    <property type="component" value="Chromosome"/>
</dbReference>
<gene>
    <name evidence="2" type="ORF">OG515_03020</name>
</gene>
<evidence type="ECO:0000256" key="1">
    <source>
        <dbReference type="SAM" id="MobiDB-lite"/>
    </source>
</evidence>